<gene>
    <name evidence="2" type="ORF">K2173_009769</name>
</gene>
<name>A0AAV8TWC3_9ROSI</name>
<dbReference type="AlphaFoldDB" id="A0AAV8TWC3"/>
<sequence length="80" mass="9047">MEDHELLKNITHNNNSTGVESGYSGVPIHSQVKRIIKQELDIIKYPSLQELEMRGVISRIKRQRSRSPLGLAERPIAVGN</sequence>
<reference evidence="2 3" key="1">
    <citation type="submission" date="2021-09" db="EMBL/GenBank/DDBJ databases">
        <title>Genomic insights and catalytic innovation underlie evolution of tropane alkaloids biosynthesis.</title>
        <authorList>
            <person name="Wang Y.-J."/>
            <person name="Tian T."/>
            <person name="Huang J.-P."/>
            <person name="Huang S.-X."/>
        </authorList>
    </citation>
    <scope>NUCLEOTIDE SEQUENCE [LARGE SCALE GENOMIC DNA]</scope>
    <source>
        <strain evidence="2">KIB-2018</strain>
        <tissue evidence="2">Leaf</tissue>
    </source>
</reference>
<dbReference type="EMBL" id="JAIWQS010000003">
    <property type="protein sequence ID" value="KAJ8770028.1"/>
    <property type="molecule type" value="Genomic_DNA"/>
</dbReference>
<organism evidence="2 3">
    <name type="scientific">Erythroxylum novogranatense</name>
    <dbReference type="NCBI Taxonomy" id="1862640"/>
    <lineage>
        <taxon>Eukaryota</taxon>
        <taxon>Viridiplantae</taxon>
        <taxon>Streptophyta</taxon>
        <taxon>Embryophyta</taxon>
        <taxon>Tracheophyta</taxon>
        <taxon>Spermatophyta</taxon>
        <taxon>Magnoliopsida</taxon>
        <taxon>eudicotyledons</taxon>
        <taxon>Gunneridae</taxon>
        <taxon>Pentapetalae</taxon>
        <taxon>rosids</taxon>
        <taxon>fabids</taxon>
        <taxon>Malpighiales</taxon>
        <taxon>Erythroxylaceae</taxon>
        <taxon>Erythroxylum</taxon>
    </lineage>
</organism>
<evidence type="ECO:0000313" key="3">
    <source>
        <dbReference type="Proteomes" id="UP001159364"/>
    </source>
</evidence>
<dbReference type="PANTHER" id="PTHR34780">
    <property type="entry name" value="OS08G0427800 PROTEIN"/>
    <property type="match status" value="1"/>
</dbReference>
<comment type="caution">
    <text evidence="2">The sequence shown here is derived from an EMBL/GenBank/DDBJ whole genome shotgun (WGS) entry which is preliminary data.</text>
</comment>
<keyword evidence="3" id="KW-1185">Reference proteome</keyword>
<dbReference type="Proteomes" id="UP001159364">
    <property type="component" value="Linkage Group LG03"/>
</dbReference>
<feature type="region of interest" description="Disordered" evidence="1">
    <location>
        <begin position="1"/>
        <end position="24"/>
    </location>
</feature>
<accession>A0AAV8TWC3</accession>
<dbReference type="PANTHER" id="PTHR34780:SF2">
    <property type="entry name" value="GENOME ASSEMBLY, CHROMOSOME: A02"/>
    <property type="match status" value="1"/>
</dbReference>
<feature type="compositionally biased region" description="Polar residues" evidence="1">
    <location>
        <begin position="10"/>
        <end position="19"/>
    </location>
</feature>
<evidence type="ECO:0000256" key="1">
    <source>
        <dbReference type="SAM" id="MobiDB-lite"/>
    </source>
</evidence>
<protein>
    <submittedName>
        <fullName evidence="2">Uncharacterized protein</fullName>
    </submittedName>
</protein>
<evidence type="ECO:0000313" key="2">
    <source>
        <dbReference type="EMBL" id="KAJ8770028.1"/>
    </source>
</evidence>
<proteinExistence type="predicted"/>